<evidence type="ECO:0000313" key="3">
    <source>
        <dbReference type="EMBL" id="MBB5287263.1"/>
    </source>
</evidence>
<comment type="caution">
    <text evidence="3">The sequence shown here is derived from an EMBL/GenBank/DDBJ whole genome shotgun (WGS) entry which is preliminary data.</text>
</comment>
<name>A0A840U107_9BACT</name>
<dbReference type="InterPro" id="IPR011006">
    <property type="entry name" value="CheY-like_superfamily"/>
</dbReference>
<accession>A0A840U107</accession>
<feature type="modified residue" description="4-aspartylphosphate" evidence="1">
    <location>
        <position position="61"/>
    </location>
</feature>
<dbReference type="InterPro" id="IPR001789">
    <property type="entry name" value="Sig_transdc_resp-reg_receiver"/>
</dbReference>
<keyword evidence="1" id="KW-0597">Phosphoprotein</keyword>
<organism evidence="3 4">
    <name type="scientific">Rhabdobacter roseus</name>
    <dbReference type="NCBI Taxonomy" id="1655419"/>
    <lineage>
        <taxon>Bacteria</taxon>
        <taxon>Pseudomonadati</taxon>
        <taxon>Bacteroidota</taxon>
        <taxon>Cytophagia</taxon>
        <taxon>Cytophagales</taxon>
        <taxon>Cytophagaceae</taxon>
        <taxon>Rhabdobacter</taxon>
    </lineage>
</organism>
<keyword evidence="4" id="KW-1185">Reference proteome</keyword>
<dbReference type="AlphaFoldDB" id="A0A840U107"/>
<evidence type="ECO:0000313" key="4">
    <source>
        <dbReference type="Proteomes" id="UP000557307"/>
    </source>
</evidence>
<dbReference type="Pfam" id="PF00072">
    <property type="entry name" value="Response_reg"/>
    <property type="match status" value="1"/>
</dbReference>
<dbReference type="SMART" id="SM00448">
    <property type="entry name" value="REC"/>
    <property type="match status" value="1"/>
</dbReference>
<gene>
    <name evidence="3" type="ORF">HNQ92_005426</name>
</gene>
<dbReference type="RefSeq" id="WP_184179184.1">
    <property type="nucleotide sequence ID" value="NZ_JACHGF010000015.1"/>
</dbReference>
<dbReference type="PANTHER" id="PTHR44520:SF2">
    <property type="entry name" value="RESPONSE REGULATOR RCP1"/>
    <property type="match status" value="1"/>
</dbReference>
<evidence type="ECO:0000256" key="1">
    <source>
        <dbReference type="PROSITE-ProRule" id="PRU00169"/>
    </source>
</evidence>
<reference evidence="3 4" key="1">
    <citation type="submission" date="2020-08" db="EMBL/GenBank/DDBJ databases">
        <title>Genomic Encyclopedia of Type Strains, Phase IV (KMG-IV): sequencing the most valuable type-strain genomes for metagenomic binning, comparative biology and taxonomic classification.</title>
        <authorList>
            <person name="Goeker M."/>
        </authorList>
    </citation>
    <scope>NUCLEOTIDE SEQUENCE [LARGE SCALE GENOMIC DNA]</scope>
    <source>
        <strain evidence="3 4">DSM 105074</strain>
    </source>
</reference>
<dbReference type="InterPro" id="IPR052893">
    <property type="entry name" value="TCS_response_regulator"/>
</dbReference>
<dbReference type="GO" id="GO:0000160">
    <property type="term" value="P:phosphorelay signal transduction system"/>
    <property type="evidence" value="ECO:0007669"/>
    <property type="project" value="InterPro"/>
</dbReference>
<dbReference type="EMBL" id="JACHGF010000015">
    <property type="protein sequence ID" value="MBB5287263.1"/>
    <property type="molecule type" value="Genomic_DNA"/>
</dbReference>
<proteinExistence type="predicted"/>
<feature type="domain" description="Response regulatory" evidence="2">
    <location>
        <begin position="7"/>
        <end position="128"/>
    </location>
</feature>
<dbReference type="SUPFAM" id="SSF52172">
    <property type="entry name" value="CheY-like"/>
    <property type="match status" value="1"/>
</dbReference>
<dbReference type="PROSITE" id="PS50110">
    <property type="entry name" value="RESPONSE_REGULATORY"/>
    <property type="match status" value="1"/>
</dbReference>
<sequence length="151" mass="17228">MASEHWYLLLADDDDDDVHFFKEALDDLPITARLEVVQDGEQLIQWLSRPAEPLPDVLFLDLNMPRKGGAECLVELKRDLKLEHLPVVILSTYFEPAMANLLYKNGAHYCMRKPTDFFRLKQLIHQVLTLLASANGQQPPKEGFVLNGTLN</sequence>
<dbReference type="PANTHER" id="PTHR44520">
    <property type="entry name" value="RESPONSE REGULATOR RCP1-RELATED"/>
    <property type="match status" value="1"/>
</dbReference>
<dbReference type="Gene3D" id="3.40.50.2300">
    <property type="match status" value="1"/>
</dbReference>
<protein>
    <submittedName>
        <fullName evidence="3">CheY-like chemotaxis protein</fullName>
    </submittedName>
</protein>
<evidence type="ECO:0000259" key="2">
    <source>
        <dbReference type="PROSITE" id="PS50110"/>
    </source>
</evidence>
<dbReference type="Proteomes" id="UP000557307">
    <property type="component" value="Unassembled WGS sequence"/>
</dbReference>